<dbReference type="Proteomes" id="UP000636709">
    <property type="component" value="Unassembled WGS sequence"/>
</dbReference>
<protein>
    <recommendedName>
        <fullName evidence="4">Secreted protein</fullName>
    </recommendedName>
</protein>
<gene>
    <name evidence="2" type="ORF">HU200_062032</name>
</gene>
<feature type="chain" id="PRO_5032757027" description="Secreted protein" evidence="1">
    <location>
        <begin position="19"/>
        <end position="67"/>
    </location>
</feature>
<proteinExistence type="predicted"/>
<reference evidence="2" key="1">
    <citation type="submission" date="2020-07" db="EMBL/GenBank/DDBJ databases">
        <title>Genome sequence and genetic diversity analysis of an under-domesticated orphan crop, white fonio (Digitaria exilis).</title>
        <authorList>
            <person name="Bennetzen J.L."/>
            <person name="Chen S."/>
            <person name="Ma X."/>
            <person name="Wang X."/>
            <person name="Yssel A.E.J."/>
            <person name="Chaluvadi S.R."/>
            <person name="Johnson M."/>
            <person name="Gangashetty P."/>
            <person name="Hamidou F."/>
            <person name="Sanogo M.D."/>
            <person name="Zwaenepoel A."/>
            <person name="Wallace J."/>
            <person name="Van De Peer Y."/>
            <person name="Van Deynze A."/>
        </authorList>
    </citation>
    <scope>NUCLEOTIDE SEQUENCE</scope>
    <source>
        <tissue evidence="2">Leaves</tissue>
    </source>
</reference>
<evidence type="ECO:0008006" key="4">
    <source>
        <dbReference type="Google" id="ProtNLM"/>
    </source>
</evidence>
<keyword evidence="3" id="KW-1185">Reference proteome</keyword>
<evidence type="ECO:0000313" key="3">
    <source>
        <dbReference type="Proteomes" id="UP000636709"/>
    </source>
</evidence>
<name>A0A835ADZ9_9POAL</name>
<keyword evidence="1" id="KW-0732">Signal</keyword>
<sequence>MNPCMGIALIAIPAAAAACCCCRTASPSSARSAACASMARIEETRRIGGIALAIARSLARLPASSPA</sequence>
<evidence type="ECO:0000313" key="2">
    <source>
        <dbReference type="EMBL" id="KAF8653896.1"/>
    </source>
</evidence>
<comment type="caution">
    <text evidence="2">The sequence shown here is derived from an EMBL/GenBank/DDBJ whole genome shotgun (WGS) entry which is preliminary data.</text>
</comment>
<feature type="signal peptide" evidence="1">
    <location>
        <begin position="1"/>
        <end position="18"/>
    </location>
</feature>
<evidence type="ECO:0000256" key="1">
    <source>
        <dbReference type="SAM" id="SignalP"/>
    </source>
</evidence>
<dbReference type="EMBL" id="JACEFO010002617">
    <property type="protein sequence ID" value="KAF8653896.1"/>
    <property type="molecule type" value="Genomic_DNA"/>
</dbReference>
<organism evidence="2 3">
    <name type="scientific">Digitaria exilis</name>
    <dbReference type="NCBI Taxonomy" id="1010633"/>
    <lineage>
        <taxon>Eukaryota</taxon>
        <taxon>Viridiplantae</taxon>
        <taxon>Streptophyta</taxon>
        <taxon>Embryophyta</taxon>
        <taxon>Tracheophyta</taxon>
        <taxon>Spermatophyta</taxon>
        <taxon>Magnoliopsida</taxon>
        <taxon>Liliopsida</taxon>
        <taxon>Poales</taxon>
        <taxon>Poaceae</taxon>
        <taxon>PACMAD clade</taxon>
        <taxon>Panicoideae</taxon>
        <taxon>Panicodae</taxon>
        <taxon>Paniceae</taxon>
        <taxon>Anthephorinae</taxon>
        <taxon>Digitaria</taxon>
    </lineage>
</organism>
<accession>A0A835ADZ9</accession>
<dbReference type="Gramene" id="Dexi6A01G0020280.1">
    <property type="protein sequence ID" value="Dexi6A01G0020280.1:cds"/>
    <property type="gene ID" value="Dexi6A01G0020280"/>
</dbReference>
<dbReference type="AlphaFoldDB" id="A0A835ADZ9"/>